<accession>A0ABU0B8I8</accession>
<dbReference type="SUPFAM" id="SSF47413">
    <property type="entry name" value="lambda repressor-like DNA-binding domains"/>
    <property type="match status" value="1"/>
</dbReference>
<comment type="caution">
    <text evidence="1">The sequence shown here is derived from an EMBL/GenBank/DDBJ whole genome shotgun (WGS) entry which is preliminary data.</text>
</comment>
<dbReference type="InterPro" id="IPR014057">
    <property type="entry name" value="HI1420"/>
</dbReference>
<dbReference type="EMBL" id="JAUSUI010000001">
    <property type="protein sequence ID" value="MDQ0301735.1"/>
    <property type="molecule type" value="Genomic_DNA"/>
</dbReference>
<dbReference type="Proteomes" id="UP001224682">
    <property type="component" value="Unassembled WGS sequence"/>
</dbReference>
<keyword evidence="2" id="KW-1185">Reference proteome</keyword>
<gene>
    <name evidence="1" type="ORF">J2S75_000746</name>
</gene>
<organism evidence="1 2">
    <name type="scientific">Ancylobacter polymorphus</name>
    <dbReference type="NCBI Taxonomy" id="223390"/>
    <lineage>
        <taxon>Bacteria</taxon>
        <taxon>Pseudomonadati</taxon>
        <taxon>Pseudomonadota</taxon>
        <taxon>Alphaproteobacteria</taxon>
        <taxon>Hyphomicrobiales</taxon>
        <taxon>Xanthobacteraceae</taxon>
        <taxon>Ancylobacter</taxon>
    </lineage>
</organism>
<proteinExistence type="predicted"/>
<evidence type="ECO:0000313" key="1">
    <source>
        <dbReference type="EMBL" id="MDQ0301735.1"/>
    </source>
</evidence>
<reference evidence="1 2" key="1">
    <citation type="submission" date="2023-07" db="EMBL/GenBank/DDBJ databases">
        <title>Genomic Encyclopedia of Type Strains, Phase IV (KMG-IV): sequencing the most valuable type-strain genomes for metagenomic binning, comparative biology and taxonomic classification.</title>
        <authorList>
            <person name="Goeker M."/>
        </authorList>
    </citation>
    <scope>NUCLEOTIDE SEQUENCE [LARGE SCALE GENOMIC DNA]</scope>
    <source>
        <strain evidence="1 2">DSM 2457</strain>
    </source>
</reference>
<dbReference type="PANTHER" id="PTHR40275:SF1">
    <property type="entry name" value="SSL7038 PROTEIN"/>
    <property type="match status" value="1"/>
</dbReference>
<dbReference type="NCBIfam" id="TIGR02684">
    <property type="entry name" value="dnstrm_HI1420"/>
    <property type="match status" value="1"/>
</dbReference>
<dbReference type="RefSeq" id="WP_307018302.1">
    <property type="nucleotide sequence ID" value="NZ_JAUSUI010000001.1"/>
</dbReference>
<dbReference type="InterPro" id="IPR010982">
    <property type="entry name" value="Lambda_DNA-bd_dom_sf"/>
</dbReference>
<dbReference type="Pfam" id="PF21716">
    <property type="entry name" value="dnstrm_HI1420"/>
    <property type="match status" value="1"/>
</dbReference>
<dbReference type="PANTHER" id="PTHR40275">
    <property type="entry name" value="SSL7038 PROTEIN"/>
    <property type="match status" value="1"/>
</dbReference>
<evidence type="ECO:0000313" key="2">
    <source>
        <dbReference type="Proteomes" id="UP001224682"/>
    </source>
</evidence>
<name>A0ABU0B8I8_9HYPH</name>
<sequence length="97" mass="10058">MALETTTWDPADHIETAEDVAAYLEAAFEDGDPAVIATMLGAIARSKGMTKIARDAGVTREALYKALSADGDPRLSTLLGVVRALGLTLTVAPKSAA</sequence>
<protein>
    <submittedName>
        <fullName evidence="1">Addiction module antidote protein</fullName>
    </submittedName>
</protein>